<reference evidence="4" key="3">
    <citation type="journal article" date="2023" name="Int. J. Mol. Sci.">
        <title>De Novo Assembly and Annotation of 11 Diverse Shrub Willow (Salix) Genomes Reveals Novel Gene Organization in Sex-Linked Regions.</title>
        <authorList>
            <person name="Hyden B."/>
            <person name="Feng K."/>
            <person name="Yates T.B."/>
            <person name="Jawdy S."/>
            <person name="Cereghino C."/>
            <person name="Smart L.B."/>
            <person name="Muchero W."/>
        </authorList>
    </citation>
    <scope>NUCLEOTIDE SEQUENCE [LARGE SCALE GENOMIC DNA]</scope>
    <source>
        <tissue evidence="4">Shoot tip</tissue>
    </source>
</reference>
<name>A0A6N2M3Q3_SALVM</name>
<reference evidence="5" key="1">
    <citation type="submission" date="2019-03" db="EMBL/GenBank/DDBJ databases">
        <authorList>
            <person name="Mank J."/>
            <person name="Almeida P."/>
        </authorList>
    </citation>
    <scope>NUCLEOTIDE SEQUENCE</scope>
    <source>
        <strain evidence="5">78183</strain>
    </source>
</reference>
<dbReference type="OrthoDB" id="662905at2759"/>
<proteinExistence type="predicted"/>
<keyword evidence="2" id="KW-0131">Cell cycle</keyword>
<evidence type="ECO:0000313" key="4">
    <source>
        <dbReference type="EMBL" id="KAJ6720188.1"/>
    </source>
</evidence>
<dbReference type="GO" id="GO:0032875">
    <property type="term" value="P:regulation of DNA endoreduplication"/>
    <property type="evidence" value="ECO:0007669"/>
    <property type="project" value="InterPro"/>
</dbReference>
<accession>A0A6N2M3Q3</accession>
<dbReference type="InterPro" id="IPR040389">
    <property type="entry name" value="SMR"/>
</dbReference>
<dbReference type="EMBL" id="CAADRP010001663">
    <property type="protein sequence ID" value="VFU47268.1"/>
    <property type="molecule type" value="Genomic_DNA"/>
</dbReference>
<dbReference type="PANTHER" id="PTHR33142:SF13">
    <property type="entry name" value="CYCLIN-DEPENDENT PROTEIN KINASE INHIBITOR SMR1"/>
    <property type="match status" value="1"/>
</dbReference>
<dbReference type="EMBL" id="JAPFFL010000006">
    <property type="protein sequence ID" value="KAJ6720188.1"/>
    <property type="molecule type" value="Genomic_DNA"/>
</dbReference>
<evidence type="ECO:0000313" key="6">
    <source>
        <dbReference type="Proteomes" id="UP001151529"/>
    </source>
</evidence>
<dbReference type="Proteomes" id="UP001151529">
    <property type="component" value="Chromosome 10"/>
</dbReference>
<gene>
    <name evidence="4" type="ORF">OIU85_023411</name>
    <name evidence="5" type="ORF">SVIM_LOCUS303169</name>
</gene>
<dbReference type="AlphaFoldDB" id="A0A6N2M3Q3"/>
<evidence type="ECO:0000313" key="5">
    <source>
        <dbReference type="EMBL" id="VFU47268.1"/>
    </source>
</evidence>
<sequence length="100" mass="11172">MSSDQELFQNLPELGLKVKIKGDDHGGGHDQCCTPTSAPHQIPPFLTCPPAPKKPRRRIPAGSWKRRLSNLHFFEVMNREEVDLFFRSSKKAGFVSGVVA</sequence>
<protein>
    <submittedName>
        <fullName evidence="4">CYCLIN-DEPENDENT PROTEIN KINASE INHIBITOR SMR13</fullName>
    </submittedName>
</protein>
<organism evidence="5">
    <name type="scientific">Salix viminalis</name>
    <name type="common">Common osier</name>
    <name type="synonym">Basket willow</name>
    <dbReference type="NCBI Taxonomy" id="40686"/>
    <lineage>
        <taxon>Eukaryota</taxon>
        <taxon>Viridiplantae</taxon>
        <taxon>Streptophyta</taxon>
        <taxon>Embryophyta</taxon>
        <taxon>Tracheophyta</taxon>
        <taxon>Spermatophyta</taxon>
        <taxon>Magnoliopsida</taxon>
        <taxon>eudicotyledons</taxon>
        <taxon>Gunneridae</taxon>
        <taxon>Pentapetalae</taxon>
        <taxon>rosids</taxon>
        <taxon>fabids</taxon>
        <taxon>Malpighiales</taxon>
        <taxon>Salicaceae</taxon>
        <taxon>Saliceae</taxon>
        <taxon>Salix</taxon>
    </lineage>
</organism>
<keyword evidence="6" id="KW-1185">Reference proteome</keyword>
<dbReference type="GO" id="GO:0004860">
    <property type="term" value="F:protein kinase inhibitor activity"/>
    <property type="evidence" value="ECO:0007669"/>
    <property type="project" value="UniProtKB-KW"/>
</dbReference>
<feature type="region of interest" description="Disordered" evidence="3">
    <location>
        <begin position="25"/>
        <end position="61"/>
    </location>
</feature>
<evidence type="ECO:0000256" key="3">
    <source>
        <dbReference type="SAM" id="MobiDB-lite"/>
    </source>
</evidence>
<keyword evidence="1" id="KW-0649">Protein kinase inhibitor</keyword>
<reference evidence="4" key="2">
    <citation type="submission" date="2022-11" db="EMBL/GenBank/DDBJ databases">
        <authorList>
            <person name="Hyden B.L."/>
            <person name="Feng K."/>
            <person name="Yates T."/>
            <person name="Jawdy S."/>
            <person name="Smart L.B."/>
            <person name="Muchero W."/>
        </authorList>
    </citation>
    <scope>NUCLEOTIDE SEQUENCE</scope>
    <source>
        <tissue evidence="4">Shoot tip</tissue>
    </source>
</reference>
<evidence type="ECO:0000256" key="2">
    <source>
        <dbReference type="ARBA" id="ARBA00023306"/>
    </source>
</evidence>
<dbReference type="PANTHER" id="PTHR33142">
    <property type="entry name" value="CYCLIN-DEPENDENT PROTEIN KINASE INHIBITOR SMR13"/>
    <property type="match status" value="1"/>
</dbReference>
<evidence type="ECO:0000256" key="1">
    <source>
        <dbReference type="ARBA" id="ARBA00023013"/>
    </source>
</evidence>